<evidence type="ECO:0008006" key="4">
    <source>
        <dbReference type="Google" id="ProtNLM"/>
    </source>
</evidence>
<evidence type="ECO:0000313" key="2">
    <source>
        <dbReference type="EMBL" id="TXG37060.1"/>
    </source>
</evidence>
<comment type="caution">
    <text evidence="2">The sequence shown here is derived from an EMBL/GenBank/DDBJ whole genome shotgun (WGS) entry which is preliminary data.</text>
</comment>
<dbReference type="SUPFAM" id="SSF74653">
    <property type="entry name" value="TolA/TonB C-terminal domain"/>
    <property type="match status" value="1"/>
</dbReference>
<keyword evidence="1" id="KW-0812">Transmembrane</keyword>
<dbReference type="Gene3D" id="3.30.1150.10">
    <property type="match status" value="1"/>
</dbReference>
<dbReference type="EMBL" id="VRKQ01000010">
    <property type="protein sequence ID" value="TXG37060.1"/>
    <property type="molecule type" value="Genomic_DNA"/>
</dbReference>
<protein>
    <recommendedName>
        <fullName evidence="4">TonB C-terminal domain-containing protein</fullName>
    </recommendedName>
</protein>
<gene>
    <name evidence="2" type="ORF">FUA22_10880</name>
</gene>
<evidence type="ECO:0000313" key="3">
    <source>
        <dbReference type="Proteomes" id="UP000321080"/>
    </source>
</evidence>
<feature type="transmembrane region" description="Helical" evidence="1">
    <location>
        <begin position="72"/>
        <end position="91"/>
    </location>
</feature>
<accession>A0A5C7GH30</accession>
<dbReference type="AlphaFoldDB" id="A0A5C7GH30"/>
<proteinExistence type="predicted"/>
<keyword evidence="1" id="KW-1133">Transmembrane helix</keyword>
<dbReference type="OrthoDB" id="1488726at2"/>
<dbReference type="RefSeq" id="WP_147768217.1">
    <property type="nucleotide sequence ID" value="NZ_VRKQ01000010.1"/>
</dbReference>
<evidence type="ECO:0000256" key="1">
    <source>
        <dbReference type="SAM" id="Phobius"/>
    </source>
</evidence>
<name>A0A5C7GH30_9FLAO</name>
<keyword evidence="1" id="KW-0472">Membrane</keyword>
<dbReference type="Proteomes" id="UP000321080">
    <property type="component" value="Unassembled WGS sequence"/>
</dbReference>
<keyword evidence="3" id="KW-1185">Reference proteome</keyword>
<sequence>MEKHIQTIELINDYLNERLSEVEIQIFKNRLKADASFNKEFEDHVLFLEGMKRQQLKADVKKGKQVYIKYKWFKYFGFTSVIVVLVAIVFMHKNSKDAKIEKTNPVEIEVKDSEPFLDLTTPKDSSNEILLIDTSKVEKVLQKEEVVEKENIKPQTEITEVKIPEKIPETITINVAIDSTIICNEGTKLIIKANSFVDDNNQIVTGNIDLKVMEYYKLSDMLLANLSTQSDGQFLETGGMLFIEAKQNDKKLLLNENTLIEIIFPTKKKNMQMFSGNWDGGNINWNLQKETALVDEIELVEIVEEEIDVPFAVIEEVPVYPGCENLSRNNTRNCTSERISQFVMRNFNTQMVNDIGLRGKQRINVIFKIDKNGHVVDIRSRSSELESEIEANRVIALLPKMKPGKQRGRAVNVPFSLPIIFQADGSASVGRSLIDRRNRDSIFINRVESKLSSNDNKNVSVAEVNSYVLRTSKLGWINCDRFINTKDKLRYTVRIEDAQGDIRVNMVFKSWNSVLPSRRSGKVFDFKMVPENEEVILIAIKKDKGKIFLDVVETTTEENPQVEFNFKEVDLEGLKVELKKLNKLF</sequence>
<reference evidence="2 3" key="1">
    <citation type="submission" date="2019-08" db="EMBL/GenBank/DDBJ databases">
        <title>Seonamhaeicola sediminis sp. nov., isolated from marine sediment.</title>
        <authorList>
            <person name="Cao W.R."/>
        </authorList>
    </citation>
    <scope>NUCLEOTIDE SEQUENCE [LARGE SCALE GENOMIC DNA]</scope>
    <source>
        <strain evidence="2 3">1505</strain>
    </source>
</reference>
<organism evidence="2 3">
    <name type="scientific">Seonamhaeicola maritimus</name>
    <dbReference type="NCBI Taxonomy" id="2591822"/>
    <lineage>
        <taxon>Bacteria</taxon>
        <taxon>Pseudomonadati</taxon>
        <taxon>Bacteroidota</taxon>
        <taxon>Flavobacteriia</taxon>
        <taxon>Flavobacteriales</taxon>
        <taxon>Flavobacteriaceae</taxon>
    </lineage>
</organism>